<dbReference type="Proteomes" id="UP000278962">
    <property type="component" value="Unassembled WGS sequence"/>
</dbReference>
<dbReference type="OrthoDB" id="9800940at2"/>
<dbReference type="EMBL" id="RBIL01000001">
    <property type="protein sequence ID" value="RKQ91746.1"/>
    <property type="molecule type" value="Genomic_DNA"/>
</dbReference>
<name>A0A660LBH0_9ACTN</name>
<dbReference type="InterPro" id="IPR036866">
    <property type="entry name" value="RibonucZ/Hydroxyglut_hydro"/>
</dbReference>
<proteinExistence type="predicted"/>
<feature type="domain" description="Metallo-beta-lactamase" evidence="1">
    <location>
        <begin position="18"/>
        <end position="219"/>
    </location>
</feature>
<dbReference type="SUPFAM" id="SSF56281">
    <property type="entry name" value="Metallo-hydrolase/oxidoreductase"/>
    <property type="match status" value="1"/>
</dbReference>
<evidence type="ECO:0000259" key="1">
    <source>
        <dbReference type="SMART" id="SM00849"/>
    </source>
</evidence>
<dbReference type="Gene3D" id="3.60.15.10">
    <property type="entry name" value="Ribonuclease Z/Hydroxyacylglutathione hydrolase-like"/>
    <property type="match status" value="1"/>
</dbReference>
<sequence>MRITVLGKSPAWQDADGACSGYLVEGGGRTVLLDCGPGVFAKLRARVPYESVDAVVLSHLHADHVMDLVPFASGIRYRPWEGAAPRPTLYAPPGAREVLARLCEGGSMSADHIELAFDVTIYDPAEPLALGGLDVRFQPVPHYIPANAVEFADAGARFTFGADCGPSEDLARFAADTDVLMVEATLLEPEPPEDRGHLTPFEAGEHAQRAGAKRLVLTHFAAEAGADWVVAEAARAYGGPIDAAHEGLSFTVGK</sequence>
<evidence type="ECO:0000313" key="2">
    <source>
        <dbReference type="EMBL" id="RKQ91746.1"/>
    </source>
</evidence>
<gene>
    <name evidence="2" type="ORF">C8N24_1574</name>
</gene>
<dbReference type="InterPro" id="IPR001279">
    <property type="entry name" value="Metallo-B-lactamas"/>
</dbReference>
<keyword evidence="3" id="KW-1185">Reference proteome</keyword>
<reference evidence="2 3" key="1">
    <citation type="submission" date="2018-10" db="EMBL/GenBank/DDBJ databases">
        <title>Genomic Encyclopedia of Archaeal and Bacterial Type Strains, Phase II (KMG-II): from individual species to whole genera.</title>
        <authorList>
            <person name="Goeker M."/>
        </authorList>
    </citation>
    <scope>NUCLEOTIDE SEQUENCE [LARGE SCALE GENOMIC DNA]</scope>
    <source>
        <strain evidence="2 3">DSM 14954</strain>
    </source>
</reference>
<dbReference type="PANTHER" id="PTHR46018:SF4">
    <property type="entry name" value="METALLO-HYDROLASE YHFI-RELATED"/>
    <property type="match status" value="1"/>
</dbReference>
<dbReference type="SMART" id="SM00849">
    <property type="entry name" value="Lactamase_B"/>
    <property type="match status" value="1"/>
</dbReference>
<dbReference type="PANTHER" id="PTHR46018">
    <property type="entry name" value="ZINC PHOSPHODIESTERASE ELAC PROTEIN 1"/>
    <property type="match status" value="1"/>
</dbReference>
<comment type="caution">
    <text evidence="2">The sequence shown here is derived from an EMBL/GenBank/DDBJ whole genome shotgun (WGS) entry which is preliminary data.</text>
</comment>
<protein>
    <submittedName>
        <fullName evidence="2">Ribonuclease BN (tRNA processing enzyme)</fullName>
    </submittedName>
</protein>
<dbReference type="Pfam" id="PF12706">
    <property type="entry name" value="Lactamase_B_2"/>
    <property type="match status" value="1"/>
</dbReference>
<dbReference type="AlphaFoldDB" id="A0A660LBH0"/>
<accession>A0A660LBH0</accession>
<dbReference type="CDD" id="cd07716">
    <property type="entry name" value="RNaseZ_short-form-like_MBL-fold"/>
    <property type="match status" value="1"/>
</dbReference>
<dbReference type="GO" id="GO:0042781">
    <property type="term" value="F:3'-tRNA processing endoribonuclease activity"/>
    <property type="evidence" value="ECO:0007669"/>
    <property type="project" value="TreeGrafter"/>
</dbReference>
<evidence type="ECO:0000313" key="3">
    <source>
        <dbReference type="Proteomes" id="UP000278962"/>
    </source>
</evidence>
<dbReference type="RefSeq" id="WP_121249511.1">
    <property type="nucleotide sequence ID" value="NZ_RBIL01000001.1"/>
</dbReference>
<organism evidence="2 3">
    <name type="scientific">Solirubrobacter pauli</name>
    <dbReference type="NCBI Taxonomy" id="166793"/>
    <lineage>
        <taxon>Bacteria</taxon>
        <taxon>Bacillati</taxon>
        <taxon>Actinomycetota</taxon>
        <taxon>Thermoleophilia</taxon>
        <taxon>Solirubrobacterales</taxon>
        <taxon>Solirubrobacteraceae</taxon>
        <taxon>Solirubrobacter</taxon>
    </lineage>
</organism>